<keyword evidence="1" id="KW-0813">Transport</keyword>
<feature type="domain" description="Bifunctional inhibitor/plant lipid transfer protein/seed storage helical" evidence="4">
    <location>
        <begin position="31"/>
        <end position="96"/>
    </location>
</feature>
<dbReference type="Gene3D" id="1.10.110.10">
    <property type="entry name" value="Plant lipid-transfer and hydrophobic proteins"/>
    <property type="match status" value="1"/>
</dbReference>
<dbReference type="PANTHER" id="PTHR33214:SF44">
    <property type="entry name" value="NON-SPECIFIC LIPID TRANSFER PROTEIN GPI-ANCHORED 33"/>
    <property type="match status" value="1"/>
</dbReference>
<proteinExistence type="predicted"/>
<dbReference type="PANTHER" id="PTHR33214">
    <property type="entry name" value="BIFUNCTIONAL INHIBITOR/LIPID-TRANSFER PROTEIN/SEED STORAGE 2S ALBUMIN SUPERFAMILY PROTEIN"/>
    <property type="match status" value="1"/>
</dbReference>
<feature type="chain" id="PRO_5002258355" description="Bifunctional inhibitor/plant lipid transfer protein/seed storage helical domain-containing protein" evidence="3">
    <location>
        <begin position="29"/>
        <end position="96"/>
    </location>
</feature>
<dbReference type="InterPro" id="IPR036312">
    <property type="entry name" value="Bifun_inhib/LTP/seed_sf"/>
</dbReference>
<dbReference type="InterPro" id="IPR033872">
    <property type="entry name" value="nsLTP2"/>
</dbReference>
<evidence type="ECO:0000256" key="1">
    <source>
        <dbReference type="ARBA" id="ARBA00022448"/>
    </source>
</evidence>
<dbReference type="STRING" id="29730.A0A0D2M115"/>
<dbReference type="EMBL" id="CM001740">
    <property type="protein sequence ID" value="KJB10462.1"/>
    <property type="molecule type" value="Genomic_DNA"/>
</dbReference>
<dbReference type="InterPro" id="IPR016140">
    <property type="entry name" value="Bifunc_inhib/LTP/seed_store"/>
</dbReference>
<dbReference type="GO" id="GO:0008289">
    <property type="term" value="F:lipid binding"/>
    <property type="evidence" value="ECO:0007669"/>
    <property type="project" value="UniProtKB-KW"/>
</dbReference>
<dbReference type="AlphaFoldDB" id="A0A0D2M115"/>
<organism evidence="5 6">
    <name type="scientific">Gossypium raimondii</name>
    <name type="common">Peruvian cotton</name>
    <name type="synonym">Gossypium klotzschianum subsp. raimondii</name>
    <dbReference type="NCBI Taxonomy" id="29730"/>
    <lineage>
        <taxon>Eukaryota</taxon>
        <taxon>Viridiplantae</taxon>
        <taxon>Streptophyta</taxon>
        <taxon>Embryophyta</taxon>
        <taxon>Tracheophyta</taxon>
        <taxon>Spermatophyta</taxon>
        <taxon>Magnoliopsida</taxon>
        <taxon>eudicotyledons</taxon>
        <taxon>Gunneridae</taxon>
        <taxon>Pentapetalae</taxon>
        <taxon>rosids</taxon>
        <taxon>malvids</taxon>
        <taxon>Malvales</taxon>
        <taxon>Malvaceae</taxon>
        <taxon>Malvoideae</taxon>
        <taxon>Gossypium</taxon>
    </lineage>
</organism>
<gene>
    <name evidence="5" type="ORF">B456_001G202600</name>
</gene>
<dbReference type="SMART" id="SM00499">
    <property type="entry name" value="AAI"/>
    <property type="match status" value="1"/>
</dbReference>
<sequence length="96" mass="10531">MHRFSFLSLCVVGIVVVLFSGETRTAEAVTCDLSELSPCLAAITSSKPPSSTCCSKLTEQKPCFCQYLRNPTMKQFVDTPKAKRIATTCSVEYPQC</sequence>
<dbReference type="SUPFAM" id="SSF47699">
    <property type="entry name" value="Bifunctional inhibitor/lipid-transfer protein/seed storage 2S albumin"/>
    <property type="match status" value="1"/>
</dbReference>
<feature type="signal peptide" evidence="3">
    <location>
        <begin position="1"/>
        <end position="28"/>
    </location>
</feature>
<evidence type="ECO:0000313" key="5">
    <source>
        <dbReference type="EMBL" id="KJB10462.1"/>
    </source>
</evidence>
<dbReference type="OMA" id="AVTCKVE"/>
<name>A0A0D2M115_GOSRA</name>
<keyword evidence="6" id="KW-1185">Reference proteome</keyword>
<keyword evidence="2" id="KW-0446">Lipid-binding</keyword>
<keyword evidence="3" id="KW-0732">Signal</keyword>
<dbReference type="Gramene" id="KJB10462">
    <property type="protein sequence ID" value="KJB10462"/>
    <property type="gene ID" value="B456_001G202600"/>
</dbReference>
<evidence type="ECO:0000256" key="3">
    <source>
        <dbReference type="SAM" id="SignalP"/>
    </source>
</evidence>
<protein>
    <recommendedName>
        <fullName evidence="4">Bifunctional inhibitor/plant lipid transfer protein/seed storage helical domain-containing protein</fullName>
    </recommendedName>
</protein>
<dbReference type="Proteomes" id="UP000032304">
    <property type="component" value="Chromosome 1"/>
</dbReference>
<dbReference type="CDD" id="cd01959">
    <property type="entry name" value="nsLTP2"/>
    <property type="match status" value="1"/>
</dbReference>
<evidence type="ECO:0000256" key="2">
    <source>
        <dbReference type="ARBA" id="ARBA00023121"/>
    </source>
</evidence>
<dbReference type="GO" id="GO:0006869">
    <property type="term" value="P:lipid transport"/>
    <property type="evidence" value="ECO:0007669"/>
    <property type="project" value="InterPro"/>
</dbReference>
<reference evidence="5 6" key="1">
    <citation type="journal article" date="2012" name="Nature">
        <title>Repeated polyploidization of Gossypium genomes and the evolution of spinnable cotton fibres.</title>
        <authorList>
            <person name="Paterson A.H."/>
            <person name="Wendel J.F."/>
            <person name="Gundlach H."/>
            <person name="Guo H."/>
            <person name="Jenkins J."/>
            <person name="Jin D."/>
            <person name="Llewellyn D."/>
            <person name="Showmaker K.C."/>
            <person name="Shu S."/>
            <person name="Udall J."/>
            <person name="Yoo M.J."/>
            <person name="Byers R."/>
            <person name="Chen W."/>
            <person name="Doron-Faigenboim A."/>
            <person name="Duke M.V."/>
            <person name="Gong L."/>
            <person name="Grimwood J."/>
            <person name="Grover C."/>
            <person name="Grupp K."/>
            <person name="Hu G."/>
            <person name="Lee T.H."/>
            <person name="Li J."/>
            <person name="Lin L."/>
            <person name="Liu T."/>
            <person name="Marler B.S."/>
            <person name="Page J.T."/>
            <person name="Roberts A.W."/>
            <person name="Romanel E."/>
            <person name="Sanders W.S."/>
            <person name="Szadkowski E."/>
            <person name="Tan X."/>
            <person name="Tang H."/>
            <person name="Xu C."/>
            <person name="Wang J."/>
            <person name="Wang Z."/>
            <person name="Zhang D."/>
            <person name="Zhang L."/>
            <person name="Ashrafi H."/>
            <person name="Bedon F."/>
            <person name="Bowers J.E."/>
            <person name="Brubaker C.L."/>
            <person name="Chee P.W."/>
            <person name="Das S."/>
            <person name="Gingle A.R."/>
            <person name="Haigler C.H."/>
            <person name="Harker D."/>
            <person name="Hoffmann L.V."/>
            <person name="Hovav R."/>
            <person name="Jones D.C."/>
            <person name="Lemke C."/>
            <person name="Mansoor S."/>
            <person name="ur Rahman M."/>
            <person name="Rainville L.N."/>
            <person name="Rambani A."/>
            <person name="Reddy U.K."/>
            <person name="Rong J.K."/>
            <person name="Saranga Y."/>
            <person name="Scheffler B.E."/>
            <person name="Scheffler J.A."/>
            <person name="Stelly D.M."/>
            <person name="Triplett B.A."/>
            <person name="Van Deynze A."/>
            <person name="Vaslin M.F."/>
            <person name="Waghmare V.N."/>
            <person name="Walford S.A."/>
            <person name="Wright R.J."/>
            <person name="Zaki E.A."/>
            <person name="Zhang T."/>
            <person name="Dennis E.S."/>
            <person name="Mayer K.F."/>
            <person name="Peterson D.G."/>
            <person name="Rokhsar D.S."/>
            <person name="Wang X."/>
            <person name="Schmutz J."/>
        </authorList>
    </citation>
    <scope>NUCLEOTIDE SEQUENCE [LARGE SCALE GENOMIC DNA]</scope>
</reference>
<evidence type="ECO:0000259" key="4">
    <source>
        <dbReference type="SMART" id="SM00499"/>
    </source>
</evidence>
<dbReference type="eggNOG" id="ENOG502S4G0">
    <property type="taxonomic scope" value="Eukaryota"/>
</dbReference>
<accession>A0A0D2M115</accession>
<evidence type="ECO:0000313" key="6">
    <source>
        <dbReference type="Proteomes" id="UP000032304"/>
    </source>
</evidence>